<dbReference type="SUPFAM" id="SSF48371">
    <property type="entry name" value="ARM repeat"/>
    <property type="match status" value="1"/>
</dbReference>
<keyword evidence="9" id="KW-1185">Reference proteome</keyword>
<dbReference type="GO" id="GO:0035825">
    <property type="term" value="P:homologous recombination"/>
    <property type="evidence" value="ECO:0007669"/>
    <property type="project" value="UniProtKB-ARBA"/>
</dbReference>
<evidence type="ECO:0000256" key="5">
    <source>
        <dbReference type="ARBA" id="ARBA00023204"/>
    </source>
</evidence>
<dbReference type="InterPro" id="IPR039776">
    <property type="entry name" value="Pds5"/>
</dbReference>
<sequence length="288" mass="31942">MASTDEVRKQELQLLETGNKLLLDPPASIIELLQLLDQLENCLLQVHQAPPPSMTGALAPSIQALIEDRLFMHSNEDVRVVVASCICEITRITAPVAPYLDVQMRDVFRLLVSSFEELADYSSRSYNKRASILETVAAVGLCNVMLDLECDDLIIEIDYHPANVFSSMESAMSQVLIESEDISEELLYPLLATLRDNEVRPVAQKLGEKVLEKTSTEEVLPVARRLAGKVLESCAAKVKPYLIIAVSSLGIPLNNYGDIVASICELEEDDVNENNFQAANENEEHWSV</sequence>
<dbReference type="GO" id="GO:0006281">
    <property type="term" value="P:DNA repair"/>
    <property type="evidence" value="ECO:0007669"/>
    <property type="project" value="UniProtKB-KW"/>
</dbReference>
<keyword evidence="3" id="KW-0227">DNA damage</keyword>
<evidence type="ECO:0000256" key="6">
    <source>
        <dbReference type="ARBA" id="ARBA00023242"/>
    </source>
</evidence>
<dbReference type="PANTHER" id="PTHR12663">
    <property type="entry name" value="ANDROGEN INDUCED INHIBITOR OF PROLIFERATION AS3 / PDS5-RELATED"/>
    <property type="match status" value="1"/>
</dbReference>
<keyword evidence="4" id="KW-0498">Mitosis</keyword>
<evidence type="ECO:0000256" key="1">
    <source>
        <dbReference type="ARBA" id="ARBA00004123"/>
    </source>
</evidence>
<name>A0A9Q0FKD4_9ROSI</name>
<dbReference type="OrthoDB" id="200660at2759"/>
<dbReference type="GO" id="GO:0000785">
    <property type="term" value="C:chromatin"/>
    <property type="evidence" value="ECO:0007669"/>
    <property type="project" value="TreeGrafter"/>
</dbReference>
<dbReference type="InterPro" id="IPR016024">
    <property type="entry name" value="ARM-type_fold"/>
</dbReference>
<evidence type="ECO:0000256" key="7">
    <source>
        <dbReference type="ARBA" id="ARBA00023306"/>
    </source>
</evidence>
<dbReference type="EMBL" id="JAKUCV010005240">
    <property type="protein sequence ID" value="KAJ4831951.1"/>
    <property type="molecule type" value="Genomic_DNA"/>
</dbReference>
<comment type="caution">
    <text evidence="8">The sequence shown here is derived from an EMBL/GenBank/DDBJ whole genome shotgun (WGS) entry which is preliminary data.</text>
</comment>
<dbReference type="Proteomes" id="UP001141552">
    <property type="component" value="Unassembled WGS sequence"/>
</dbReference>
<evidence type="ECO:0000313" key="8">
    <source>
        <dbReference type="EMBL" id="KAJ4831951.1"/>
    </source>
</evidence>
<dbReference type="PANTHER" id="PTHR12663:SF3">
    <property type="entry name" value="SISTER CHROMATID COHESION PROTEIN PDS5 HOMOLOG C"/>
    <property type="match status" value="1"/>
</dbReference>
<evidence type="ECO:0000256" key="4">
    <source>
        <dbReference type="ARBA" id="ARBA00022776"/>
    </source>
</evidence>
<dbReference type="AlphaFoldDB" id="A0A9Q0FKD4"/>
<gene>
    <name evidence="8" type="ORF">Tsubulata_043703</name>
</gene>
<evidence type="ECO:0000313" key="9">
    <source>
        <dbReference type="Proteomes" id="UP001141552"/>
    </source>
</evidence>
<keyword evidence="7" id="KW-0131">Cell cycle</keyword>
<keyword evidence="6" id="KW-0539">Nucleus</keyword>
<dbReference type="GO" id="GO:0007064">
    <property type="term" value="P:mitotic sister chromatid cohesion"/>
    <property type="evidence" value="ECO:0007669"/>
    <property type="project" value="InterPro"/>
</dbReference>
<keyword evidence="2" id="KW-0132">Cell division</keyword>
<evidence type="ECO:0000256" key="2">
    <source>
        <dbReference type="ARBA" id="ARBA00022618"/>
    </source>
</evidence>
<organism evidence="8 9">
    <name type="scientific">Turnera subulata</name>
    <dbReference type="NCBI Taxonomy" id="218843"/>
    <lineage>
        <taxon>Eukaryota</taxon>
        <taxon>Viridiplantae</taxon>
        <taxon>Streptophyta</taxon>
        <taxon>Embryophyta</taxon>
        <taxon>Tracheophyta</taxon>
        <taxon>Spermatophyta</taxon>
        <taxon>Magnoliopsida</taxon>
        <taxon>eudicotyledons</taxon>
        <taxon>Gunneridae</taxon>
        <taxon>Pentapetalae</taxon>
        <taxon>rosids</taxon>
        <taxon>fabids</taxon>
        <taxon>Malpighiales</taxon>
        <taxon>Passifloraceae</taxon>
        <taxon>Turnera</taxon>
    </lineage>
</organism>
<comment type="subcellular location">
    <subcellularLocation>
        <location evidence="1">Nucleus</location>
    </subcellularLocation>
</comment>
<reference evidence="8" key="1">
    <citation type="submission" date="2022-02" db="EMBL/GenBank/DDBJ databases">
        <authorList>
            <person name="Henning P.M."/>
            <person name="McCubbin A.G."/>
            <person name="Shore J.S."/>
        </authorList>
    </citation>
    <scope>NUCLEOTIDE SEQUENCE</scope>
    <source>
        <strain evidence="8">F60SS</strain>
        <tissue evidence="8">Leaves</tissue>
    </source>
</reference>
<dbReference type="GO" id="GO:0051301">
    <property type="term" value="P:cell division"/>
    <property type="evidence" value="ECO:0007669"/>
    <property type="project" value="UniProtKB-KW"/>
</dbReference>
<protein>
    <submittedName>
        <fullName evidence="8">Uncharacterized protein</fullName>
    </submittedName>
</protein>
<dbReference type="Pfam" id="PF20168">
    <property type="entry name" value="PDS5"/>
    <property type="match status" value="1"/>
</dbReference>
<keyword evidence="5" id="KW-0234">DNA repair</keyword>
<evidence type="ECO:0000256" key="3">
    <source>
        <dbReference type="ARBA" id="ARBA00022763"/>
    </source>
</evidence>
<accession>A0A9Q0FKD4</accession>
<reference evidence="8" key="2">
    <citation type="journal article" date="2023" name="Plants (Basel)">
        <title>Annotation of the Turnera subulata (Passifloraceae) Draft Genome Reveals the S-Locus Evolved after the Divergence of Turneroideae from Passifloroideae in a Stepwise Manner.</title>
        <authorList>
            <person name="Henning P.M."/>
            <person name="Roalson E.H."/>
            <person name="Mir W."/>
            <person name="McCubbin A.G."/>
            <person name="Shore J.S."/>
        </authorList>
    </citation>
    <scope>NUCLEOTIDE SEQUENCE</scope>
    <source>
        <strain evidence="8">F60SS</strain>
    </source>
</reference>
<dbReference type="GO" id="GO:0005634">
    <property type="term" value="C:nucleus"/>
    <property type="evidence" value="ECO:0007669"/>
    <property type="project" value="UniProtKB-SubCell"/>
</dbReference>
<proteinExistence type="predicted"/>